<reference evidence="6 7" key="1">
    <citation type="submission" date="2013-05" db="EMBL/GenBank/DDBJ databases">
        <title>Draft genome of the parasitic nematode Anyclostoma ceylanicum.</title>
        <authorList>
            <person name="Mitreva M."/>
        </authorList>
    </citation>
    <scope>NUCLEOTIDE SEQUENCE [LARGE SCALE GENOMIC DNA]</scope>
</reference>
<feature type="domain" description="TIL" evidence="5">
    <location>
        <begin position="332"/>
        <end position="375"/>
    </location>
</feature>
<dbReference type="CDD" id="cd19941">
    <property type="entry name" value="TIL"/>
    <property type="match status" value="2"/>
</dbReference>
<dbReference type="InterPro" id="IPR002919">
    <property type="entry name" value="TIL_dom"/>
</dbReference>
<accession>A0A0D6LXK6</accession>
<feature type="domain" description="TIL" evidence="5">
    <location>
        <begin position="69"/>
        <end position="100"/>
    </location>
</feature>
<dbReference type="AlphaFoldDB" id="A0A0D6LXK6"/>
<name>A0A0D6LXK6_9BILA</name>
<dbReference type="PANTHER" id="PTHR23259">
    <property type="entry name" value="RIDDLE"/>
    <property type="match status" value="1"/>
</dbReference>
<gene>
    <name evidence="6" type="ORF">ANCCEY_04951</name>
</gene>
<keyword evidence="1" id="KW-0646">Protease inhibitor</keyword>
<dbReference type="EMBL" id="KE124881">
    <property type="protein sequence ID" value="EPB75933.1"/>
    <property type="molecule type" value="Genomic_DNA"/>
</dbReference>
<sequence length="377" mass="41472">MPIKKLRSNNARLMNSSPTVDPPVNLPARTPSRRSALCNVSSDVNASLDSSVMIKMPVSLSVLASTFTQGCTKQCIIDVCQCKQGYIRDANKKCIPVEQCPKVTPEETCATKKCPPGTVCEQETIFCIRAPCPQPKPQCVKKEPALTCANVRCQAGTVCKMIDVVCKKAPCDPRPECVIDEPFNPCAATTCPVGSECRVKQVQCIRAPWGAKSYYRSAFCRVHRQDVSATRASTETPAAPVLLKPNATICTKPHRWGQQWRSDAWPSTRAKPSCKARNGANEYEWNLVIWYTTSRCSRECGPPKCQCRDNYFRHMNGSCVAKEHCSAIPMNCAANEYYTNCTSSCEPRCNGTKDICDKACGPPGCQCLPGYVRADDN</sequence>
<dbReference type="Pfam" id="PF01826">
    <property type="entry name" value="TIL"/>
    <property type="match status" value="2"/>
</dbReference>
<organism evidence="6 7">
    <name type="scientific">Ancylostoma ceylanicum</name>
    <dbReference type="NCBI Taxonomy" id="53326"/>
    <lineage>
        <taxon>Eukaryota</taxon>
        <taxon>Metazoa</taxon>
        <taxon>Ecdysozoa</taxon>
        <taxon>Nematoda</taxon>
        <taxon>Chromadorea</taxon>
        <taxon>Rhabditida</taxon>
        <taxon>Rhabditina</taxon>
        <taxon>Rhabditomorpha</taxon>
        <taxon>Strongyloidea</taxon>
        <taxon>Ancylostomatidae</taxon>
        <taxon>Ancylostomatinae</taxon>
        <taxon>Ancylostoma</taxon>
    </lineage>
</organism>
<dbReference type="InterPro" id="IPR051368">
    <property type="entry name" value="SerProtInhib-TIL_Domain"/>
</dbReference>
<dbReference type="Proteomes" id="UP000054495">
    <property type="component" value="Unassembled WGS sequence"/>
</dbReference>
<keyword evidence="3" id="KW-1015">Disulfide bond</keyword>
<evidence type="ECO:0000256" key="3">
    <source>
        <dbReference type="ARBA" id="ARBA00023157"/>
    </source>
</evidence>
<feature type="non-terminal residue" evidence="6">
    <location>
        <position position="377"/>
    </location>
</feature>
<dbReference type="InterPro" id="IPR036084">
    <property type="entry name" value="Ser_inhib-like_sf"/>
</dbReference>
<dbReference type="GO" id="GO:0004867">
    <property type="term" value="F:serine-type endopeptidase inhibitor activity"/>
    <property type="evidence" value="ECO:0007669"/>
    <property type="project" value="UniProtKB-KW"/>
</dbReference>
<protein>
    <submittedName>
        <fullName evidence="6">Trypsin Inhibitor like cysteine rich domain protein</fullName>
    </submittedName>
</protein>
<evidence type="ECO:0000313" key="6">
    <source>
        <dbReference type="EMBL" id="EPB75933.1"/>
    </source>
</evidence>
<dbReference type="PANTHER" id="PTHR23259:SF70">
    <property type="entry name" value="ACCESSORY GLAND PROTEIN ACP62F-RELATED"/>
    <property type="match status" value="1"/>
</dbReference>
<evidence type="ECO:0000313" key="7">
    <source>
        <dbReference type="Proteomes" id="UP000054495"/>
    </source>
</evidence>
<evidence type="ECO:0000256" key="1">
    <source>
        <dbReference type="ARBA" id="ARBA00022690"/>
    </source>
</evidence>
<dbReference type="SUPFAM" id="SSF57567">
    <property type="entry name" value="Serine protease inhibitors"/>
    <property type="match status" value="2"/>
</dbReference>
<evidence type="ECO:0000256" key="2">
    <source>
        <dbReference type="ARBA" id="ARBA00022900"/>
    </source>
</evidence>
<proteinExistence type="predicted"/>
<evidence type="ECO:0000259" key="5">
    <source>
        <dbReference type="Pfam" id="PF01826"/>
    </source>
</evidence>
<evidence type="ECO:0000256" key="4">
    <source>
        <dbReference type="SAM" id="MobiDB-lite"/>
    </source>
</evidence>
<dbReference type="Gene3D" id="2.10.25.10">
    <property type="entry name" value="Laminin"/>
    <property type="match status" value="3"/>
</dbReference>
<feature type="region of interest" description="Disordered" evidence="4">
    <location>
        <begin position="1"/>
        <end position="31"/>
    </location>
</feature>
<feature type="compositionally biased region" description="Polar residues" evidence="4">
    <location>
        <begin position="8"/>
        <end position="19"/>
    </location>
</feature>
<keyword evidence="7" id="KW-1185">Reference proteome</keyword>
<keyword evidence="2" id="KW-0722">Serine protease inhibitor</keyword>